<organism evidence="1 2">
    <name type="scientific">Curvularia kusanoi</name>
    <name type="common">Cochliobolus kusanoi</name>
    <dbReference type="NCBI Taxonomy" id="90978"/>
    <lineage>
        <taxon>Eukaryota</taxon>
        <taxon>Fungi</taxon>
        <taxon>Dikarya</taxon>
        <taxon>Ascomycota</taxon>
        <taxon>Pezizomycotina</taxon>
        <taxon>Dothideomycetes</taxon>
        <taxon>Pleosporomycetidae</taxon>
        <taxon>Pleosporales</taxon>
        <taxon>Pleosporineae</taxon>
        <taxon>Pleosporaceae</taxon>
        <taxon>Curvularia</taxon>
    </lineage>
</organism>
<dbReference type="Proteomes" id="UP000801428">
    <property type="component" value="Unassembled WGS sequence"/>
</dbReference>
<name>A0A9P4W992_CURKU</name>
<comment type="caution">
    <text evidence="1">The sequence shown here is derived from an EMBL/GenBank/DDBJ whole genome shotgun (WGS) entry which is preliminary data.</text>
</comment>
<sequence length="306" mass="33985">MAAFVYHCLNPEAGDKPTSFSSRSAEAVQYFIGEIQLHLHKSAQENGQDPGLATLPSFTTHTWNETVMKPQTLATVVREVGPPVVLTRKNFKKALNDSTFGKWLEAGNPDIPSTLSTSPATGDGRDDDIDEHIRQARIILFSNGYRVASPLQDIPAPAPALTPAAPINDDQNRAREFDKLAIWIPMPKGAGWDTQQPLPVTGNKAERKWKSCEGNKKVFYLFKRDPLAIRPRRKSNSLVQEGHQTPEMATFLEPNKEYKKEEFAWACTSVHSSGPAAGMICYNSGSSCTCWNRDTSRKKSKRKNTV</sequence>
<proteinExistence type="predicted"/>
<protein>
    <submittedName>
        <fullName evidence="1">Uncharacterized protein</fullName>
    </submittedName>
</protein>
<gene>
    <name evidence="1" type="ORF">E8E13_009760</name>
</gene>
<accession>A0A9P4W992</accession>
<keyword evidence="2" id="KW-1185">Reference proteome</keyword>
<reference evidence="1" key="1">
    <citation type="submission" date="2019-04" db="EMBL/GenBank/DDBJ databases">
        <title>Sequencing of skin fungus with MAO and IRED activity.</title>
        <authorList>
            <person name="Marsaioli A.J."/>
            <person name="Bonatto J.M.C."/>
            <person name="Reis Junior O."/>
        </authorList>
    </citation>
    <scope>NUCLEOTIDE SEQUENCE</scope>
    <source>
        <strain evidence="1">30M1</strain>
    </source>
</reference>
<dbReference type="EMBL" id="SWKU01000005">
    <property type="protein sequence ID" value="KAF3006741.1"/>
    <property type="molecule type" value="Genomic_DNA"/>
</dbReference>
<dbReference type="AlphaFoldDB" id="A0A9P4W992"/>
<evidence type="ECO:0000313" key="2">
    <source>
        <dbReference type="Proteomes" id="UP000801428"/>
    </source>
</evidence>
<evidence type="ECO:0000313" key="1">
    <source>
        <dbReference type="EMBL" id="KAF3006741.1"/>
    </source>
</evidence>